<dbReference type="Proteomes" id="UP000620124">
    <property type="component" value="Unassembled WGS sequence"/>
</dbReference>
<keyword evidence="1" id="KW-0175">Coiled coil</keyword>
<evidence type="ECO:0000313" key="2">
    <source>
        <dbReference type="EMBL" id="KAF7333496.1"/>
    </source>
</evidence>
<dbReference type="Gene3D" id="3.80.10.10">
    <property type="entry name" value="Ribonuclease Inhibitor"/>
    <property type="match status" value="1"/>
</dbReference>
<dbReference type="EMBL" id="JACAZI010000029">
    <property type="protein sequence ID" value="KAF7333496.1"/>
    <property type="molecule type" value="Genomic_DNA"/>
</dbReference>
<dbReference type="SUPFAM" id="SSF52047">
    <property type="entry name" value="RNI-like"/>
    <property type="match status" value="1"/>
</dbReference>
<evidence type="ECO:0000313" key="3">
    <source>
        <dbReference type="Proteomes" id="UP000620124"/>
    </source>
</evidence>
<comment type="caution">
    <text evidence="2">The sequence shown here is derived from an EMBL/GenBank/DDBJ whole genome shotgun (WGS) entry which is preliminary data.</text>
</comment>
<reference evidence="2" key="1">
    <citation type="submission" date="2020-05" db="EMBL/GenBank/DDBJ databases">
        <title>Mycena genomes resolve the evolution of fungal bioluminescence.</title>
        <authorList>
            <person name="Tsai I.J."/>
        </authorList>
    </citation>
    <scope>NUCLEOTIDE SEQUENCE</scope>
    <source>
        <strain evidence="2">CCC161011</strain>
    </source>
</reference>
<evidence type="ECO:0000256" key="1">
    <source>
        <dbReference type="SAM" id="Coils"/>
    </source>
</evidence>
<sequence>MSVELLQARIAKISADINLQKEVLKQLEQSKSAAQRQLNAIRDPVAQLPPEISSEIFLRCRLPSWRSSNVRQAPMLLLKVCKAWRGIVLSTPALWADISLDSPRVEILEVWARRARNYPLSVTLYRGLGYHVTTSLAKFAQQLKHLTIYEERLTSRSFQGLVPFPYLETLEVGANMNDDQEYNAFSLRAMINLLRLTPNLLECTFHFLTTFLDHDTTDRLVISTLRSLKFSWSTWGFNEDTEDRILKYLSLPALETLALPFSSLTTADFASFLAYSSPPLRQLVLGDIAHVGFFGLEECLRLVPSVTYFELYAKRNEQHMKDLFTSLADSPSTLLPNLHTLKIKHDCSSVSESVYDAYLHALSVRRAQIVCAHVIKRDDYDDQEKPSLEVCAGLRQLAAGGMDIHIGTLKKNFIEI</sequence>
<proteinExistence type="predicted"/>
<keyword evidence="3" id="KW-1185">Reference proteome</keyword>
<protein>
    <submittedName>
        <fullName evidence="2">F-box domain-containing protein</fullName>
    </submittedName>
</protein>
<organism evidence="2 3">
    <name type="scientific">Mycena venus</name>
    <dbReference type="NCBI Taxonomy" id="2733690"/>
    <lineage>
        <taxon>Eukaryota</taxon>
        <taxon>Fungi</taxon>
        <taxon>Dikarya</taxon>
        <taxon>Basidiomycota</taxon>
        <taxon>Agaricomycotina</taxon>
        <taxon>Agaricomycetes</taxon>
        <taxon>Agaricomycetidae</taxon>
        <taxon>Agaricales</taxon>
        <taxon>Marasmiineae</taxon>
        <taxon>Mycenaceae</taxon>
        <taxon>Mycena</taxon>
    </lineage>
</organism>
<gene>
    <name evidence="2" type="ORF">MVEN_02365800</name>
</gene>
<feature type="coiled-coil region" evidence="1">
    <location>
        <begin position="10"/>
        <end position="37"/>
    </location>
</feature>
<dbReference type="InterPro" id="IPR032675">
    <property type="entry name" value="LRR_dom_sf"/>
</dbReference>
<accession>A0A8H6X3T0</accession>
<name>A0A8H6X3T0_9AGAR</name>
<dbReference type="AlphaFoldDB" id="A0A8H6X3T0"/>
<dbReference type="OrthoDB" id="2840257at2759"/>